<accession>A0A512JRT3</accession>
<evidence type="ECO:0000313" key="2">
    <source>
        <dbReference type="Proteomes" id="UP000321750"/>
    </source>
</evidence>
<dbReference type="EMBL" id="BJZV01000056">
    <property type="protein sequence ID" value="GEP12651.1"/>
    <property type="molecule type" value="Genomic_DNA"/>
</dbReference>
<sequence length="339" mass="38424">MPMSRLAAEFTISDVGLKKTCQRHRIPTPPRGYWAKLEAGQKPKQAIFVEVKDARLNQIEIGANAVALPEPVREVIAARRAERKLERLWPPKLDPVAFEPVTAPHPAVHETIKALRRCKPTEAAVEAIGDGLCGVSVGRKSIERAAFVLDAMARALSDRGRQLEPSGPAMQVVDGPDKVIIVLKERSRTVDHVPTLEELAADARRDEQRQRHYRNPMRWPLPPFGRAYPSKDTLWLGELVLQIEGYSEGVRRTWADGRSQRLEGLIPSIVDGIEVLLAARKARREDSEERERRWAELQRRRDLARARQEREKARTEFFEHLVELRRSADGLREALAVVA</sequence>
<proteinExistence type="predicted"/>
<dbReference type="RefSeq" id="WP_147048995.1">
    <property type="nucleotide sequence ID" value="NZ_BSPH01000038.1"/>
</dbReference>
<reference evidence="1 2" key="1">
    <citation type="submission" date="2019-07" db="EMBL/GenBank/DDBJ databases">
        <title>Whole genome shotgun sequence of Methylobacterium gnaphalii NBRC 107716.</title>
        <authorList>
            <person name="Hosoyama A."/>
            <person name="Uohara A."/>
            <person name="Ohji S."/>
            <person name="Ichikawa N."/>
        </authorList>
    </citation>
    <scope>NUCLEOTIDE SEQUENCE [LARGE SCALE GENOMIC DNA]</scope>
    <source>
        <strain evidence="1 2">NBRC 107716</strain>
    </source>
</reference>
<organism evidence="1 2">
    <name type="scientific">Methylobacterium gnaphalii</name>
    <dbReference type="NCBI Taxonomy" id="1010610"/>
    <lineage>
        <taxon>Bacteria</taxon>
        <taxon>Pseudomonadati</taxon>
        <taxon>Pseudomonadota</taxon>
        <taxon>Alphaproteobacteria</taxon>
        <taxon>Hyphomicrobiales</taxon>
        <taxon>Methylobacteriaceae</taxon>
        <taxon>Methylobacterium</taxon>
    </lineage>
</organism>
<name>A0A512JRT3_9HYPH</name>
<gene>
    <name evidence="1" type="ORF">MGN01_44960</name>
</gene>
<dbReference type="AlphaFoldDB" id="A0A512JRT3"/>
<protein>
    <submittedName>
        <fullName evidence="1">Uncharacterized protein</fullName>
    </submittedName>
</protein>
<dbReference type="Proteomes" id="UP000321750">
    <property type="component" value="Unassembled WGS sequence"/>
</dbReference>
<dbReference type="OrthoDB" id="9777694at2"/>
<evidence type="ECO:0000313" key="1">
    <source>
        <dbReference type="EMBL" id="GEP12651.1"/>
    </source>
</evidence>
<keyword evidence="2" id="KW-1185">Reference proteome</keyword>
<comment type="caution">
    <text evidence="1">The sequence shown here is derived from an EMBL/GenBank/DDBJ whole genome shotgun (WGS) entry which is preliminary data.</text>
</comment>